<name>A0ABT2FBY0_9NEIS</name>
<reference evidence="3" key="1">
    <citation type="submission" date="2022-08" db="EMBL/GenBank/DDBJ databases">
        <authorList>
            <person name="Volokhov D.V."/>
            <person name="Furtak V.A."/>
            <person name="Zagorodnyaya T.A."/>
        </authorList>
    </citation>
    <scope>NUCLEOTIDE SEQUENCE</scope>
    <source>
        <strain evidence="3">CSL10203-ORH2</strain>
    </source>
</reference>
<keyword evidence="1" id="KW-0472">Membrane</keyword>
<feature type="transmembrane region" description="Helical" evidence="1">
    <location>
        <begin position="51"/>
        <end position="72"/>
    </location>
</feature>
<comment type="caution">
    <text evidence="3">The sequence shown here is derived from an EMBL/GenBank/DDBJ whole genome shotgun (WGS) entry which is preliminary data.</text>
</comment>
<feature type="transmembrane region" description="Helical" evidence="1">
    <location>
        <begin position="84"/>
        <end position="105"/>
    </location>
</feature>
<protein>
    <submittedName>
        <fullName evidence="3">Histidine kinase</fullName>
    </submittedName>
</protein>
<keyword evidence="3" id="KW-0418">Kinase</keyword>
<evidence type="ECO:0000313" key="4">
    <source>
        <dbReference type="Proteomes" id="UP001166947"/>
    </source>
</evidence>
<evidence type="ECO:0000313" key="3">
    <source>
        <dbReference type="EMBL" id="MCS4533709.1"/>
    </source>
</evidence>
<dbReference type="InterPro" id="IPR050640">
    <property type="entry name" value="Bact_2-comp_sensor_kinase"/>
</dbReference>
<feature type="domain" description="Signal transduction histidine kinase internal region" evidence="2">
    <location>
        <begin position="142"/>
        <end position="218"/>
    </location>
</feature>
<dbReference type="RefSeq" id="WP_259291510.1">
    <property type="nucleotide sequence ID" value="NZ_JANUXW010000003.1"/>
</dbReference>
<keyword evidence="1" id="KW-0812">Transmembrane</keyword>
<dbReference type="InterPro" id="IPR010559">
    <property type="entry name" value="Sig_transdc_His_kin_internal"/>
</dbReference>
<dbReference type="Pfam" id="PF06580">
    <property type="entry name" value="His_kinase"/>
    <property type="match status" value="1"/>
</dbReference>
<evidence type="ECO:0000259" key="2">
    <source>
        <dbReference type="Pfam" id="PF06580"/>
    </source>
</evidence>
<sequence length="346" mass="39830">MPIIRQIQSWFVLPDFRNFGTISRLIMTGILALILYPLISGSNESYLQQLYTQSAWAAPTLLLILIKGYILVSSFPRLIESKWAVLVFHLSDLAIFTLINCVVLGERMHFWQHFFLFNIFALGFMYSEASRRYSLAPSLSEARLSALTARIRPHFLFNSLNAAISLIRLRPYDAETLLENLANLFRAQLRDGSQNSTLGQEIEWAQEYIAIEQIRMGHTRVQVMWQHHAPDDAETPHLLLQPLLENAVFHGIESTHRPGCVSVLTTRQKHWIYIRIENPYVPTESQENAKPHKGNSMALHNLKERLALMYDNDAVIKSRQLDGIFRVDIRLPYRKKSSDLKNLFGG</sequence>
<accession>A0ABT2FBY0</accession>
<dbReference type="SUPFAM" id="SSF55874">
    <property type="entry name" value="ATPase domain of HSP90 chaperone/DNA topoisomerase II/histidine kinase"/>
    <property type="match status" value="1"/>
</dbReference>
<reference evidence="3" key="2">
    <citation type="journal article" date="2023" name="Curr. Microbiol.">
        <title>Neisseria montereyensis sp. nov., Isolated from Oropharynx of California Sea Lion (Zalophus californianus): Genomic, Phylogenetic, and Phenotypic Study.</title>
        <authorList>
            <person name="Volokhov D.V."/>
            <person name="Zagorodnyaya T.A."/>
            <person name="Furtak V.A."/>
            <person name="Nattanmai G."/>
            <person name="Randall L."/>
            <person name="Jose S."/>
            <person name="Gao Y."/>
            <person name="Gulland F.M."/>
            <person name="Eisenberg T."/>
            <person name="Delmonte P."/>
            <person name="Blom J."/>
            <person name="Mitchell K.K."/>
        </authorList>
    </citation>
    <scope>NUCLEOTIDE SEQUENCE</scope>
    <source>
        <strain evidence="3">CSL10203-ORH2</strain>
    </source>
</reference>
<dbReference type="PANTHER" id="PTHR34220">
    <property type="entry name" value="SENSOR HISTIDINE KINASE YPDA"/>
    <property type="match status" value="1"/>
</dbReference>
<proteinExistence type="predicted"/>
<dbReference type="Proteomes" id="UP001166947">
    <property type="component" value="Unassembled WGS sequence"/>
</dbReference>
<feature type="transmembrane region" description="Helical" evidence="1">
    <location>
        <begin position="21"/>
        <end position="39"/>
    </location>
</feature>
<dbReference type="InterPro" id="IPR036890">
    <property type="entry name" value="HATPase_C_sf"/>
</dbReference>
<gene>
    <name evidence="3" type="ORF">NXS09_05260</name>
</gene>
<dbReference type="Gene3D" id="3.30.565.10">
    <property type="entry name" value="Histidine kinase-like ATPase, C-terminal domain"/>
    <property type="match status" value="1"/>
</dbReference>
<evidence type="ECO:0000256" key="1">
    <source>
        <dbReference type="SAM" id="Phobius"/>
    </source>
</evidence>
<keyword evidence="3" id="KW-0808">Transferase</keyword>
<dbReference type="GO" id="GO:0016301">
    <property type="term" value="F:kinase activity"/>
    <property type="evidence" value="ECO:0007669"/>
    <property type="project" value="UniProtKB-KW"/>
</dbReference>
<organism evidence="3 4">
    <name type="scientific">Neisseria montereyensis</name>
    <dbReference type="NCBI Taxonomy" id="2973938"/>
    <lineage>
        <taxon>Bacteria</taxon>
        <taxon>Pseudomonadati</taxon>
        <taxon>Pseudomonadota</taxon>
        <taxon>Betaproteobacteria</taxon>
        <taxon>Neisseriales</taxon>
        <taxon>Neisseriaceae</taxon>
        <taxon>Neisseria</taxon>
    </lineage>
</organism>
<keyword evidence="4" id="KW-1185">Reference proteome</keyword>
<keyword evidence="1" id="KW-1133">Transmembrane helix</keyword>
<dbReference type="PANTHER" id="PTHR34220:SF7">
    <property type="entry name" value="SENSOR HISTIDINE KINASE YPDA"/>
    <property type="match status" value="1"/>
</dbReference>
<dbReference type="EMBL" id="JANUXW010000003">
    <property type="protein sequence ID" value="MCS4533709.1"/>
    <property type="molecule type" value="Genomic_DNA"/>
</dbReference>